<keyword evidence="2" id="KW-0472">Membrane</keyword>
<keyword evidence="4" id="KW-1185">Reference proteome</keyword>
<gene>
    <name evidence="3" type="ORF">H3V53_35875</name>
</gene>
<evidence type="ECO:0000256" key="1">
    <source>
        <dbReference type="SAM" id="MobiDB-lite"/>
    </source>
</evidence>
<dbReference type="InterPro" id="IPR018643">
    <property type="entry name" value="DUF2069_membrane"/>
</dbReference>
<keyword evidence="2" id="KW-1133">Transmembrane helix</keyword>
<dbReference type="Proteomes" id="UP001386437">
    <property type="component" value="Unassembled WGS sequence"/>
</dbReference>
<name>A0ABU8J2X2_9BURK</name>
<evidence type="ECO:0000256" key="2">
    <source>
        <dbReference type="SAM" id="Phobius"/>
    </source>
</evidence>
<reference evidence="3 4" key="1">
    <citation type="journal article" date="2022" name="Arch. Microbiol.">
        <title>Paraburkholderia bengalensis sp. nov. isolated from roots of Oryza sativa, IR64.</title>
        <authorList>
            <person name="Nag P."/>
            <person name="Mondal N."/>
            <person name="Sarkar J."/>
            <person name="Das S."/>
        </authorList>
    </citation>
    <scope>NUCLEOTIDE SEQUENCE [LARGE SCALE GENOMIC DNA]</scope>
    <source>
        <strain evidence="3 4">IR64_4_BI</strain>
    </source>
</reference>
<evidence type="ECO:0000313" key="3">
    <source>
        <dbReference type="EMBL" id="MEI6002312.1"/>
    </source>
</evidence>
<proteinExistence type="predicted"/>
<dbReference type="EMBL" id="JACFYJ010000105">
    <property type="protein sequence ID" value="MEI6002312.1"/>
    <property type="molecule type" value="Genomic_DNA"/>
</dbReference>
<feature type="transmembrane region" description="Helical" evidence="2">
    <location>
        <begin position="87"/>
        <end position="108"/>
    </location>
</feature>
<organism evidence="3 4">
    <name type="scientific">Paraburkholderia bengalensis</name>
    <dbReference type="NCBI Taxonomy" id="2747562"/>
    <lineage>
        <taxon>Bacteria</taxon>
        <taxon>Pseudomonadati</taxon>
        <taxon>Pseudomonadota</taxon>
        <taxon>Betaproteobacteria</taxon>
        <taxon>Burkholderiales</taxon>
        <taxon>Burkholderiaceae</taxon>
        <taxon>Paraburkholderia</taxon>
    </lineage>
</organism>
<keyword evidence="2" id="KW-0812">Transmembrane</keyword>
<sequence>MSGNRAAAAGARLALVLLIALCIAWEWQLAPLRAGGSLLVLKAVPLLLALPGVWRKQLYTLQWASMLSLLYLMEGIVRGMSDRGLGAPLGWCEALLASGFFVCALVYVAPFKRAAKRHARNEAPSDSASNSKAGSKPNRGPA</sequence>
<comment type="caution">
    <text evidence="3">The sequence shown here is derived from an EMBL/GenBank/DDBJ whole genome shotgun (WGS) entry which is preliminary data.</text>
</comment>
<feature type="region of interest" description="Disordered" evidence="1">
    <location>
        <begin position="118"/>
        <end position="142"/>
    </location>
</feature>
<protein>
    <submittedName>
        <fullName evidence="3">DUF2069 domain-containing protein</fullName>
    </submittedName>
</protein>
<accession>A0ABU8J2X2</accession>
<evidence type="ECO:0000313" key="4">
    <source>
        <dbReference type="Proteomes" id="UP001386437"/>
    </source>
</evidence>
<dbReference type="Pfam" id="PF09842">
    <property type="entry name" value="DUF2069"/>
    <property type="match status" value="1"/>
</dbReference>
<feature type="compositionally biased region" description="Polar residues" evidence="1">
    <location>
        <begin position="124"/>
        <end position="133"/>
    </location>
</feature>